<dbReference type="InterPro" id="IPR049704">
    <property type="entry name" value="Aminotrans_3_PPA_site"/>
</dbReference>
<dbReference type="GO" id="GO:0008483">
    <property type="term" value="F:transaminase activity"/>
    <property type="evidence" value="ECO:0007669"/>
    <property type="project" value="UniProtKB-KW"/>
</dbReference>
<gene>
    <name evidence="6" type="ORF">L2W38_07445</name>
</gene>
<comment type="caution">
    <text evidence="6">The sequence shown here is derived from an EMBL/GenBank/DDBJ whole genome shotgun (WGS) entry which is preliminary data.</text>
</comment>
<evidence type="ECO:0000256" key="4">
    <source>
        <dbReference type="ARBA" id="ARBA00022898"/>
    </source>
</evidence>
<dbReference type="InterPro" id="IPR050103">
    <property type="entry name" value="Class-III_PLP-dep_AT"/>
</dbReference>
<dbReference type="PIRSF" id="PIRSF000521">
    <property type="entry name" value="Transaminase_4ab_Lys_Orn"/>
    <property type="match status" value="1"/>
</dbReference>
<evidence type="ECO:0000256" key="2">
    <source>
        <dbReference type="ARBA" id="ARBA00022576"/>
    </source>
</evidence>
<keyword evidence="7" id="KW-1185">Reference proteome</keyword>
<reference evidence="6 7" key="1">
    <citation type="submission" date="2022-01" db="EMBL/GenBank/DDBJ databases">
        <title>Dethiosulfovibrio faecalis sp. nov., a novel proteolytic, non-sulfur-reducing bacterium isolated from a marine aquaculture solid waste bioreactor.</title>
        <authorList>
            <person name="Grabowski S."/>
            <person name="Apolinario E."/>
            <person name="Schneider N."/>
            <person name="Marshall C.W."/>
            <person name="Sowers K.R."/>
        </authorList>
    </citation>
    <scope>NUCLEOTIDE SEQUENCE [LARGE SCALE GENOMIC DNA]</scope>
    <source>
        <strain evidence="6 7">DSM 12537</strain>
    </source>
</reference>
<organism evidence="6 7">
    <name type="scientific">Dethiosulfovibrio marinus</name>
    <dbReference type="NCBI Taxonomy" id="133532"/>
    <lineage>
        <taxon>Bacteria</taxon>
        <taxon>Thermotogati</taxon>
        <taxon>Synergistota</taxon>
        <taxon>Synergistia</taxon>
        <taxon>Synergistales</taxon>
        <taxon>Dethiosulfovibrionaceae</taxon>
        <taxon>Dethiosulfovibrio</taxon>
    </lineage>
</organism>
<dbReference type="InterPro" id="IPR015422">
    <property type="entry name" value="PyrdxlP-dep_Trfase_small"/>
</dbReference>
<dbReference type="Pfam" id="PF00202">
    <property type="entry name" value="Aminotran_3"/>
    <property type="match status" value="1"/>
</dbReference>
<dbReference type="PANTHER" id="PTHR11986:SF79">
    <property type="entry name" value="ACETYLORNITHINE AMINOTRANSFERASE, MITOCHONDRIAL"/>
    <property type="match status" value="1"/>
</dbReference>
<dbReference type="InterPro" id="IPR015424">
    <property type="entry name" value="PyrdxlP-dep_Trfase"/>
</dbReference>
<keyword evidence="2 6" id="KW-0032">Aminotransferase</keyword>
<comment type="similarity">
    <text evidence="5">Belongs to the class-III pyridoxal-phosphate-dependent aminotransferase family.</text>
</comment>
<dbReference type="RefSeq" id="WP_236099369.1">
    <property type="nucleotide sequence ID" value="NZ_JAKGUD010000006.1"/>
</dbReference>
<evidence type="ECO:0000313" key="7">
    <source>
        <dbReference type="Proteomes" id="UP001200430"/>
    </source>
</evidence>
<dbReference type="InterPro" id="IPR015421">
    <property type="entry name" value="PyrdxlP-dep_Trfase_major"/>
</dbReference>
<dbReference type="PROSITE" id="PS00600">
    <property type="entry name" value="AA_TRANSFER_CLASS_3"/>
    <property type="match status" value="1"/>
</dbReference>
<dbReference type="Gene3D" id="3.40.640.10">
    <property type="entry name" value="Type I PLP-dependent aspartate aminotransferase-like (Major domain)"/>
    <property type="match status" value="1"/>
</dbReference>
<dbReference type="PANTHER" id="PTHR11986">
    <property type="entry name" value="AMINOTRANSFERASE CLASS III"/>
    <property type="match status" value="1"/>
</dbReference>
<dbReference type="InterPro" id="IPR005814">
    <property type="entry name" value="Aminotrans_3"/>
</dbReference>
<evidence type="ECO:0000256" key="5">
    <source>
        <dbReference type="RuleBase" id="RU003560"/>
    </source>
</evidence>
<protein>
    <submittedName>
        <fullName evidence="6">Aminotransferase class III-fold pyridoxal phosphate-dependent enzyme</fullName>
    </submittedName>
</protein>
<evidence type="ECO:0000256" key="3">
    <source>
        <dbReference type="ARBA" id="ARBA00022679"/>
    </source>
</evidence>
<dbReference type="Gene3D" id="3.90.1150.10">
    <property type="entry name" value="Aspartate Aminotransferase, domain 1"/>
    <property type="match status" value="1"/>
</dbReference>
<dbReference type="Proteomes" id="UP001200430">
    <property type="component" value="Unassembled WGS sequence"/>
</dbReference>
<keyword evidence="3" id="KW-0808">Transferase</keyword>
<proteinExistence type="inferred from homology"/>
<accession>A0ABS9EN80</accession>
<evidence type="ECO:0000313" key="6">
    <source>
        <dbReference type="EMBL" id="MCF4142648.1"/>
    </source>
</evidence>
<comment type="cofactor">
    <cofactor evidence="1">
        <name>pyridoxal 5'-phosphate</name>
        <dbReference type="ChEBI" id="CHEBI:597326"/>
    </cofactor>
</comment>
<evidence type="ECO:0000256" key="1">
    <source>
        <dbReference type="ARBA" id="ARBA00001933"/>
    </source>
</evidence>
<sequence>MLAPLYSPLPITVERAEGVRLFTDRGEFLDCYSGIGVMAMGHSYGPTLKAIEAKAGRHLHLGNYFLDPDALSMAEAVLALDGRDGQVAFSNSGAEATEAAIKAVKALRPGKIISFKGNFHGRTCGSLSITWGPGIRKPFEPLLSDGIFLPLSGECLRLFCEANEVAAVFLETVQGNSGILPCSEDLAETIHSLHEEGRFLLVADEIQSGLGRTGKGYGYRHYGLKPDLITLGKGLGGGLPLGALLAFGCSPFAQGEHGSTFAPNPLSLAAGLPVLQAMTDDFLSEVTRKGRLLSEGLKRLPWVDSVRGLGLMIGAVTKDANTVRQAAFDRGALLNVAGGAIRFLPALNVTDDEIEEMLDKLNFSI</sequence>
<name>A0ABS9EN80_9BACT</name>
<dbReference type="EMBL" id="JAKGUD010000006">
    <property type="protein sequence ID" value="MCF4142648.1"/>
    <property type="molecule type" value="Genomic_DNA"/>
</dbReference>
<dbReference type="SUPFAM" id="SSF53383">
    <property type="entry name" value="PLP-dependent transferases"/>
    <property type="match status" value="1"/>
</dbReference>
<keyword evidence="4 5" id="KW-0663">Pyridoxal phosphate</keyword>